<name>A0A9P1GD60_9DINO</name>
<accession>A0A9P1GD60</accession>
<proteinExistence type="predicted"/>
<organism evidence="2">
    <name type="scientific">Cladocopium goreaui</name>
    <dbReference type="NCBI Taxonomy" id="2562237"/>
    <lineage>
        <taxon>Eukaryota</taxon>
        <taxon>Sar</taxon>
        <taxon>Alveolata</taxon>
        <taxon>Dinophyceae</taxon>
        <taxon>Suessiales</taxon>
        <taxon>Symbiodiniaceae</taxon>
        <taxon>Cladocopium</taxon>
    </lineage>
</organism>
<dbReference type="OrthoDB" id="447439at2759"/>
<dbReference type="EMBL" id="CAMXCT020004445">
    <property type="protein sequence ID" value="CAL1162400.1"/>
    <property type="molecule type" value="Genomic_DNA"/>
</dbReference>
<protein>
    <submittedName>
        <fullName evidence="2">Uncharacterized protein</fullName>
    </submittedName>
</protein>
<evidence type="ECO:0000313" key="4">
    <source>
        <dbReference type="Proteomes" id="UP001152797"/>
    </source>
</evidence>
<dbReference type="EMBL" id="CAMXCT030004445">
    <property type="protein sequence ID" value="CAL4796337.1"/>
    <property type="molecule type" value="Genomic_DNA"/>
</dbReference>
<feature type="region of interest" description="Disordered" evidence="1">
    <location>
        <begin position="88"/>
        <end position="111"/>
    </location>
</feature>
<comment type="caution">
    <text evidence="2">The sequence shown here is derived from an EMBL/GenBank/DDBJ whole genome shotgun (WGS) entry which is preliminary data.</text>
</comment>
<reference evidence="2" key="1">
    <citation type="submission" date="2022-10" db="EMBL/GenBank/DDBJ databases">
        <authorList>
            <person name="Chen Y."/>
            <person name="Dougan E. K."/>
            <person name="Chan C."/>
            <person name="Rhodes N."/>
            <person name="Thang M."/>
        </authorList>
    </citation>
    <scope>NUCLEOTIDE SEQUENCE</scope>
</reference>
<gene>
    <name evidence="2" type="ORF">C1SCF055_LOCUS34406</name>
</gene>
<evidence type="ECO:0000256" key="1">
    <source>
        <dbReference type="SAM" id="MobiDB-lite"/>
    </source>
</evidence>
<keyword evidence="4" id="KW-1185">Reference proteome</keyword>
<dbReference type="EMBL" id="CAMXCT010004445">
    <property type="protein sequence ID" value="CAI4009025.1"/>
    <property type="molecule type" value="Genomic_DNA"/>
</dbReference>
<dbReference type="Proteomes" id="UP001152797">
    <property type="component" value="Unassembled WGS sequence"/>
</dbReference>
<dbReference type="AlphaFoldDB" id="A0A9P1GD60"/>
<evidence type="ECO:0000313" key="2">
    <source>
        <dbReference type="EMBL" id="CAI4009025.1"/>
    </source>
</evidence>
<reference evidence="3 4" key="2">
    <citation type="submission" date="2024-05" db="EMBL/GenBank/DDBJ databases">
        <authorList>
            <person name="Chen Y."/>
            <person name="Shah S."/>
            <person name="Dougan E. K."/>
            <person name="Thang M."/>
            <person name="Chan C."/>
        </authorList>
    </citation>
    <scope>NUCLEOTIDE SEQUENCE [LARGE SCALE GENOMIC DNA]</scope>
</reference>
<evidence type="ECO:0000313" key="3">
    <source>
        <dbReference type="EMBL" id="CAL4796337.1"/>
    </source>
</evidence>
<sequence>MWRRAVLLFYPNKIGLSSFSAALLKFVMEVGLAVGLSLNSMEEVFGILMEKGKVKGDLRMGQCMELGMMSEEAVTPKINEMSGAVKAEEVGSGGRQENGEAENNKCDGGGSTGGSAGDVLLQEATKLLKSLRIPQVRVVRVSQMNVEDGKDWVLLDSGATHSLRPATSDIEWQSAEVTEVHLADGVTQSLRLKPGTRCLLSSPQDENFKSWILPLGGLADMGYRFEWSGQSSCTLHDPAGDGVEVRVHQGCPMVSKDDGAALMMRLESFYMRMVQRWTVLNMIKQDPKMLTNKLDLEMARNVKMMELWPSLPQEIAMRLVPNMGCDV</sequence>